<dbReference type="InterPro" id="IPR002477">
    <property type="entry name" value="Peptidoglycan-bd-like"/>
</dbReference>
<evidence type="ECO:0000256" key="1">
    <source>
        <dbReference type="SAM" id="MobiDB-lite"/>
    </source>
</evidence>
<dbReference type="SUPFAM" id="SSF47090">
    <property type="entry name" value="PGBD-like"/>
    <property type="match status" value="1"/>
</dbReference>
<evidence type="ECO:0000256" key="2">
    <source>
        <dbReference type="SAM" id="SignalP"/>
    </source>
</evidence>
<dbReference type="Gene3D" id="1.10.101.10">
    <property type="entry name" value="PGBD-like superfamily/PGBD"/>
    <property type="match status" value="1"/>
</dbReference>
<feature type="domain" description="Peptidoglycan binding-like" evidence="3">
    <location>
        <begin position="32"/>
        <end position="87"/>
    </location>
</feature>
<feature type="region of interest" description="Disordered" evidence="1">
    <location>
        <begin position="95"/>
        <end position="134"/>
    </location>
</feature>
<evidence type="ECO:0000259" key="3">
    <source>
        <dbReference type="Pfam" id="PF01471"/>
    </source>
</evidence>
<accession>A0A7Z1DUY9</accession>
<sequence length="134" mass="14289">MFTTKTASHPLHKLVLAAGAVALLGTASLSHANDVVALKHALYGAGYDINNVNPKLDEHTRAELTQYQEDQGLEASGTLNEETKKALGMVVVAEAAPESRAPAQAAAKPESEPQPEAAEQAEEKDDEDEAWSLW</sequence>
<gene>
    <name evidence="4" type="ORF">B9Q17_15810</name>
</gene>
<feature type="compositionally biased region" description="Low complexity" evidence="1">
    <location>
        <begin position="95"/>
        <end position="118"/>
    </location>
</feature>
<keyword evidence="2" id="KW-0732">Signal</keyword>
<dbReference type="Pfam" id="PF01471">
    <property type="entry name" value="PG_binding_1"/>
    <property type="match status" value="1"/>
</dbReference>
<dbReference type="AlphaFoldDB" id="A0A7Z1DUY9"/>
<proteinExistence type="predicted"/>
<dbReference type="EMBL" id="NEFY01000004">
    <property type="protein sequence ID" value="OZC36478.1"/>
    <property type="molecule type" value="Genomic_DNA"/>
</dbReference>
<comment type="caution">
    <text evidence="4">The sequence shown here is derived from an EMBL/GenBank/DDBJ whole genome shotgun (WGS) entry which is preliminary data.</text>
</comment>
<dbReference type="InterPro" id="IPR036366">
    <property type="entry name" value="PGBDSf"/>
</dbReference>
<feature type="chain" id="PRO_5030888202" evidence="2">
    <location>
        <begin position="33"/>
        <end position="134"/>
    </location>
</feature>
<dbReference type="Proteomes" id="UP000216984">
    <property type="component" value="Unassembled WGS sequence"/>
</dbReference>
<dbReference type="InterPro" id="IPR036365">
    <property type="entry name" value="PGBD-like_sf"/>
</dbReference>
<reference evidence="4 5" key="1">
    <citation type="submission" date="2017-06" db="EMBL/GenBank/DDBJ databases">
        <title>Draft genome sequence of the halophilic bacterium Marinobacter vinifirmus FB1.</title>
        <authorList>
            <person name="Stepanov V.G."/>
            <person name="Roberts D.J."/>
            <person name="Fox G.E."/>
        </authorList>
    </citation>
    <scope>NUCLEOTIDE SEQUENCE [LARGE SCALE GENOMIC DNA]</scope>
    <source>
        <strain evidence="4 5">FB1</strain>
    </source>
</reference>
<name>A0A7Z1DUY9_9GAMM</name>
<evidence type="ECO:0000313" key="5">
    <source>
        <dbReference type="Proteomes" id="UP000216984"/>
    </source>
</evidence>
<keyword evidence="5" id="KW-1185">Reference proteome</keyword>
<feature type="signal peptide" evidence="2">
    <location>
        <begin position="1"/>
        <end position="32"/>
    </location>
</feature>
<protein>
    <submittedName>
        <fullName evidence="4">Peptidoglycan-binding protein</fullName>
    </submittedName>
</protein>
<evidence type="ECO:0000313" key="4">
    <source>
        <dbReference type="EMBL" id="OZC36478.1"/>
    </source>
</evidence>
<feature type="compositionally biased region" description="Acidic residues" evidence="1">
    <location>
        <begin position="119"/>
        <end position="134"/>
    </location>
</feature>
<dbReference type="RefSeq" id="WP_232900870.1">
    <property type="nucleotide sequence ID" value="NZ_NEFY01000004.1"/>
</dbReference>
<organism evidence="4 5">
    <name type="scientific">Marinobacter vinifirmus</name>
    <dbReference type="NCBI Taxonomy" id="355591"/>
    <lineage>
        <taxon>Bacteria</taxon>
        <taxon>Pseudomonadati</taxon>
        <taxon>Pseudomonadota</taxon>
        <taxon>Gammaproteobacteria</taxon>
        <taxon>Pseudomonadales</taxon>
        <taxon>Marinobacteraceae</taxon>
        <taxon>Marinobacter</taxon>
    </lineage>
</organism>